<accession>A0ACB8WUU5</accession>
<sequence>MEFEEGISETRSREELGKIGKQSSFSGSMEIIECLPPGDERMSISPISTLCPGPNLINASPQTQTHTHTVHVTIVGNTLHTVLHIPYLSVCTSKTTSRTTTVGASGGRGPADTSSTTSLTTILTSLSICSFQSIPFLPSTSLPLSTMGVLEPAQITSMFVQLCATRSLRTRRSGSALCLLPDSDLDSAQTAAAPEEVQAVS</sequence>
<name>A0ACB8WUU5_9TELE</name>
<organism evidence="1 2">
    <name type="scientific">Scortum barcoo</name>
    <name type="common">barcoo grunter</name>
    <dbReference type="NCBI Taxonomy" id="214431"/>
    <lineage>
        <taxon>Eukaryota</taxon>
        <taxon>Metazoa</taxon>
        <taxon>Chordata</taxon>
        <taxon>Craniata</taxon>
        <taxon>Vertebrata</taxon>
        <taxon>Euteleostomi</taxon>
        <taxon>Actinopterygii</taxon>
        <taxon>Neopterygii</taxon>
        <taxon>Teleostei</taxon>
        <taxon>Neoteleostei</taxon>
        <taxon>Acanthomorphata</taxon>
        <taxon>Eupercaria</taxon>
        <taxon>Centrarchiformes</taxon>
        <taxon>Terapontoidei</taxon>
        <taxon>Terapontidae</taxon>
        <taxon>Scortum</taxon>
    </lineage>
</organism>
<proteinExistence type="predicted"/>
<dbReference type="Proteomes" id="UP000831701">
    <property type="component" value="Chromosome 6"/>
</dbReference>
<comment type="caution">
    <text evidence="1">The sequence shown here is derived from an EMBL/GenBank/DDBJ whole genome shotgun (WGS) entry which is preliminary data.</text>
</comment>
<evidence type="ECO:0000313" key="1">
    <source>
        <dbReference type="EMBL" id="KAI3371520.1"/>
    </source>
</evidence>
<dbReference type="EMBL" id="CM041536">
    <property type="protein sequence ID" value="KAI3371520.1"/>
    <property type="molecule type" value="Genomic_DNA"/>
</dbReference>
<gene>
    <name evidence="1" type="ORF">L3Q82_024108</name>
</gene>
<protein>
    <submittedName>
        <fullName evidence="1">Uncharacterized protein</fullName>
    </submittedName>
</protein>
<reference evidence="1" key="1">
    <citation type="submission" date="2022-04" db="EMBL/GenBank/DDBJ databases">
        <title>Jade perch genome.</title>
        <authorList>
            <person name="Chao B."/>
        </authorList>
    </citation>
    <scope>NUCLEOTIDE SEQUENCE</scope>
    <source>
        <strain evidence="1">CB-2022</strain>
    </source>
</reference>
<keyword evidence="2" id="KW-1185">Reference proteome</keyword>
<evidence type="ECO:0000313" key="2">
    <source>
        <dbReference type="Proteomes" id="UP000831701"/>
    </source>
</evidence>